<dbReference type="OrthoDB" id="2465141at2759"/>
<accession>A0A397VNA4</accession>
<comment type="caution">
    <text evidence="1">The sequence shown here is derived from an EMBL/GenBank/DDBJ whole genome shotgun (WGS) entry which is preliminary data.</text>
</comment>
<proteinExistence type="predicted"/>
<protein>
    <submittedName>
        <fullName evidence="1">Uncharacterized protein</fullName>
    </submittedName>
</protein>
<dbReference type="EMBL" id="QKWP01000308">
    <property type="protein sequence ID" value="RIB22459.1"/>
    <property type="molecule type" value="Genomic_DNA"/>
</dbReference>
<dbReference type="AlphaFoldDB" id="A0A397VNA4"/>
<reference evidence="1 2" key="1">
    <citation type="submission" date="2018-06" db="EMBL/GenBank/DDBJ databases">
        <title>Comparative genomics reveals the genomic features of Rhizophagus irregularis, R. cerebriforme, R. diaphanum and Gigaspora rosea, and their symbiotic lifestyle signature.</title>
        <authorList>
            <person name="Morin E."/>
            <person name="San Clemente H."/>
            <person name="Chen E.C.H."/>
            <person name="De La Providencia I."/>
            <person name="Hainaut M."/>
            <person name="Kuo A."/>
            <person name="Kohler A."/>
            <person name="Murat C."/>
            <person name="Tang N."/>
            <person name="Roy S."/>
            <person name="Loubradou J."/>
            <person name="Henrissat B."/>
            <person name="Grigoriev I.V."/>
            <person name="Corradi N."/>
            <person name="Roux C."/>
            <person name="Martin F.M."/>
        </authorList>
    </citation>
    <scope>NUCLEOTIDE SEQUENCE [LARGE SCALE GENOMIC DNA]</scope>
    <source>
        <strain evidence="1 2">DAOM 194757</strain>
    </source>
</reference>
<keyword evidence="2" id="KW-1185">Reference proteome</keyword>
<evidence type="ECO:0000313" key="1">
    <source>
        <dbReference type="EMBL" id="RIB22459.1"/>
    </source>
</evidence>
<gene>
    <name evidence="1" type="ORF">C2G38_2173927</name>
</gene>
<name>A0A397VNA4_9GLOM</name>
<evidence type="ECO:0000313" key="2">
    <source>
        <dbReference type="Proteomes" id="UP000266673"/>
    </source>
</evidence>
<dbReference type="Proteomes" id="UP000266673">
    <property type="component" value="Unassembled WGS sequence"/>
</dbReference>
<sequence>MIKITIAPLQIIEYGILKPNGIINANKIDLMVLMPINANSVMHRSDRVDTFKDSNRVQVYTNSDSDWIQQPFTYDPSSTDLDLRNTKCKQNALKKNFKPVNKLSKKRKGTTVTKGSLTTTNGKEGLWPFQVFELDMDPDEEFEAVQKSCNERLNNHGKGNGVKKLKSSHREIEVDITQPTTTNDQIRDMTSSGFQLITTNDQIESNTSSIINVLESSTGKQQTLSRDEVISDNEGIVNNMEIEEEIQQKGTATEMVDKIQNEKKQQPLLYSAVVTGRKNLDKQQLEERRNKSRVLKNKVWRAKSKAIKDLFNSNEWSIDKIIEAFKSQESIVSFVKHKLETKTTSMEIPPAIGTKLKYQDKAFFRCFTNRHETRSAHQNEFMHLLERATDRYKQAYGAYVINKKNKDQIYDN</sequence>
<organism evidence="1 2">
    <name type="scientific">Gigaspora rosea</name>
    <dbReference type="NCBI Taxonomy" id="44941"/>
    <lineage>
        <taxon>Eukaryota</taxon>
        <taxon>Fungi</taxon>
        <taxon>Fungi incertae sedis</taxon>
        <taxon>Mucoromycota</taxon>
        <taxon>Glomeromycotina</taxon>
        <taxon>Glomeromycetes</taxon>
        <taxon>Diversisporales</taxon>
        <taxon>Gigasporaceae</taxon>
        <taxon>Gigaspora</taxon>
    </lineage>
</organism>